<feature type="compositionally biased region" description="Low complexity" evidence="2">
    <location>
        <begin position="1"/>
        <end position="21"/>
    </location>
</feature>
<feature type="region of interest" description="Disordered" evidence="2">
    <location>
        <begin position="1"/>
        <end position="25"/>
    </location>
</feature>
<comment type="caution">
    <text evidence="3">The sequence shown here is derived from an EMBL/GenBank/DDBJ whole genome shotgun (WGS) entry which is preliminary data.</text>
</comment>
<dbReference type="AlphaFoldDB" id="A0AAD8VLD5"/>
<dbReference type="Proteomes" id="UP001231189">
    <property type="component" value="Unassembled WGS sequence"/>
</dbReference>
<proteinExistence type="predicted"/>
<gene>
    <name evidence="3" type="ORF">QYE76_035660</name>
</gene>
<dbReference type="EMBL" id="JAUUTY010000007">
    <property type="protein sequence ID" value="KAK1611987.1"/>
    <property type="molecule type" value="Genomic_DNA"/>
</dbReference>
<accession>A0AAD8VLD5</accession>
<protein>
    <submittedName>
        <fullName evidence="3">Uncharacterized protein</fullName>
    </submittedName>
</protein>
<keyword evidence="1" id="KW-0175">Coiled coil</keyword>
<evidence type="ECO:0000313" key="3">
    <source>
        <dbReference type="EMBL" id="KAK1611987.1"/>
    </source>
</evidence>
<reference evidence="3" key="1">
    <citation type="submission" date="2023-07" db="EMBL/GenBank/DDBJ databases">
        <title>A chromosome-level genome assembly of Lolium multiflorum.</title>
        <authorList>
            <person name="Chen Y."/>
            <person name="Copetti D."/>
            <person name="Kolliker R."/>
            <person name="Studer B."/>
        </authorList>
    </citation>
    <scope>NUCLEOTIDE SEQUENCE</scope>
    <source>
        <strain evidence="3">02402/16</strain>
        <tissue evidence="3">Leaf</tissue>
    </source>
</reference>
<evidence type="ECO:0000313" key="4">
    <source>
        <dbReference type="Proteomes" id="UP001231189"/>
    </source>
</evidence>
<evidence type="ECO:0000256" key="1">
    <source>
        <dbReference type="SAM" id="Coils"/>
    </source>
</evidence>
<feature type="coiled-coil region" evidence="1">
    <location>
        <begin position="207"/>
        <end position="261"/>
    </location>
</feature>
<organism evidence="3 4">
    <name type="scientific">Lolium multiflorum</name>
    <name type="common">Italian ryegrass</name>
    <name type="synonym">Lolium perenne subsp. multiflorum</name>
    <dbReference type="NCBI Taxonomy" id="4521"/>
    <lineage>
        <taxon>Eukaryota</taxon>
        <taxon>Viridiplantae</taxon>
        <taxon>Streptophyta</taxon>
        <taxon>Embryophyta</taxon>
        <taxon>Tracheophyta</taxon>
        <taxon>Spermatophyta</taxon>
        <taxon>Magnoliopsida</taxon>
        <taxon>Liliopsida</taxon>
        <taxon>Poales</taxon>
        <taxon>Poaceae</taxon>
        <taxon>BOP clade</taxon>
        <taxon>Pooideae</taxon>
        <taxon>Poodae</taxon>
        <taxon>Poeae</taxon>
        <taxon>Poeae Chloroplast Group 2 (Poeae type)</taxon>
        <taxon>Loliodinae</taxon>
        <taxon>Loliinae</taxon>
        <taxon>Lolium</taxon>
    </lineage>
</organism>
<keyword evidence="4" id="KW-1185">Reference proteome</keyword>
<evidence type="ECO:0000256" key="2">
    <source>
        <dbReference type="SAM" id="MobiDB-lite"/>
    </source>
</evidence>
<sequence>MWTGAGHHLSGAGASSGGRASCLSTAASSNSVRRGALVGPQQHHLSPSGSQIVRTVDVEDDADIEDQSPQDDEDELMFPELVDRCSKQAMEDQYMEDIAFGARFDDTDDEEKNENDDSLVLADYEGEDLPTIEWNREDPQLVEGTVFQTMMDCRNAITTYHILTKNNFEVVKSEPDQAGAENAENEAAIQLEIEAAVQHEEIEAENAEEIEAAVQHEEIEAENAEEIEAAVQHEEIEAANAEEIEAAVQHEEIEAANAEEIEAAIEHEEIEPMDREQREQMDVEWLQPMSLEERECIVENASKVVRP</sequence>
<name>A0AAD8VLD5_LOLMU</name>